<evidence type="ECO:0000313" key="1">
    <source>
        <dbReference type="EMBL" id="GGB43286.1"/>
    </source>
</evidence>
<dbReference type="PANTHER" id="PTHR38479">
    <property type="entry name" value="LMO0824 PROTEIN"/>
    <property type="match status" value="1"/>
</dbReference>
<sequence length="356" mass="38744">MASIDEQAWGTTLLARQHLLSPVDEDAIEVLDRCVGMQAQDPRAPFYGLWSRIAGFEHSELDDLLNEREVVRMALLRSTIFLVDAEDARWIRPLAATSLEAEIRTVHRKRLDSADPAAIIDVAADLLRDGPMSGEHLRGALLTEFPGEPPATLVAIARCGLPLVQVPPRGTWSGGGGVRYALFDDWVGPGEPAIAGEDAVRELIRLYLRGFGPASVASVQSWSGLTGLRPVMAAMEAEWELERLDGPDGIELYDLDGLPRGGGEPAPARLVAPFDHVVVAHADRRRVIDEELFRRTQVPNGISPGFVLVDGRVAATWKRTGTAAGEDVAVDYLVSVPASRRRAVETEVQRLSAWCA</sequence>
<proteinExistence type="predicted"/>
<dbReference type="AlphaFoldDB" id="A0A916X0A0"/>
<protein>
    <recommendedName>
        <fullName evidence="3">Winged helix DNA-binding domain-containing protein</fullName>
    </recommendedName>
</protein>
<organism evidence="1 2">
    <name type="scientific">Gordonia jinhuaensis</name>
    <dbReference type="NCBI Taxonomy" id="1517702"/>
    <lineage>
        <taxon>Bacteria</taxon>
        <taxon>Bacillati</taxon>
        <taxon>Actinomycetota</taxon>
        <taxon>Actinomycetes</taxon>
        <taxon>Mycobacteriales</taxon>
        <taxon>Gordoniaceae</taxon>
        <taxon>Gordonia</taxon>
    </lineage>
</organism>
<dbReference type="EMBL" id="BMGC01000034">
    <property type="protein sequence ID" value="GGB43286.1"/>
    <property type="molecule type" value="Genomic_DNA"/>
</dbReference>
<dbReference type="Proteomes" id="UP000621454">
    <property type="component" value="Unassembled WGS sequence"/>
</dbReference>
<reference evidence="1" key="2">
    <citation type="submission" date="2020-09" db="EMBL/GenBank/DDBJ databases">
        <authorList>
            <person name="Sun Q."/>
            <person name="Zhou Y."/>
        </authorList>
    </citation>
    <scope>NUCLEOTIDE SEQUENCE</scope>
    <source>
        <strain evidence="1">CGMCC 1.12827</strain>
    </source>
</reference>
<name>A0A916X0A0_9ACTN</name>
<comment type="caution">
    <text evidence="1">The sequence shown here is derived from an EMBL/GenBank/DDBJ whole genome shotgun (WGS) entry which is preliminary data.</text>
</comment>
<dbReference type="RefSeq" id="WP_229742824.1">
    <property type="nucleotide sequence ID" value="NZ_BMGC01000034.1"/>
</dbReference>
<keyword evidence="2" id="KW-1185">Reference proteome</keyword>
<dbReference type="PANTHER" id="PTHR38479:SF2">
    <property type="entry name" value="WINGED HELIX DNA-BINDING DOMAIN-CONTAINING PROTEIN"/>
    <property type="match status" value="1"/>
</dbReference>
<gene>
    <name evidence="1" type="ORF">GCM10011489_33510</name>
</gene>
<accession>A0A916X0A0</accession>
<evidence type="ECO:0008006" key="3">
    <source>
        <dbReference type="Google" id="ProtNLM"/>
    </source>
</evidence>
<dbReference type="InterPro" id="IPR009351">
    <property type="entry name" value="AlkZ-like"/>
</dbReference>
<reference evidence="1" key="1">
    <citation type="journal article" date="2014" name="Int. J. Syst. Evol. Microbiol.">
        <title>Complete genome sequence of Corynebacterium casei LMG S-19264T (=DSM 44701T), isolated from a smear-ripened cheese.</title>
        <authorList>
            <consortium name="US DOE Joint Genome Institute (JGI-PGF)"/>
            <person name="Walter F."/>
            <person name="Albersmeier A."/>
            <person name="Kalinowski J."/>
            <person name="Ruckert C."/>
        </authorList>
    </citation>
    <scope>NUCLEOTIDE SEQUENCE</scope>
    <source>
        <strain evidence="1">CGMCC 1.12827</strain>
    </source>
</reference>
<dbReference type="Pfam" id="PF06224">
    <property type="entry name" value="AlkZ-like"/>
    <property type="match status" value="1"/>
</dbReference>
<evidence type="ECO:0000313" key="2">
    <source>
        <dbReference type="Proteomes" id="UP000621454"/>
    </source>
</evidence>